<evidence type="ECO:0000256" key="1">
    <source>
        <dbReference type="SAM" id="MobiDB-lite"/>
    </source>
</evidence>
<reference evidence="2" key="1">
    <citation type="journal article" date="2015" name="Proc. Natl. Acad. Sci. U.S.A.">
        <title>Networks of energetic and metabolic interactions define dynamics in microbial communities.</title>
        <authorList>
            <person name="Embree M."/>
            <person name="Liu J.K."/>
            <person name="Al-Bassam M.M."/>
            <person name="Zengler K."/>
        </authorList>
    </citation>
    <scope>NUCLEOTIDE SEQUENCE</scope>
</reference>
<evidence type="ECO:0000313" key="2">
    <source>
        <dbReference type="EMBL" id="KUG28353.1"/>
    </source>
</evidence>
<accession>A0A0W8G5N4</accession>
<dbReference type="AlphaFoldDB" id="A0A0W8G5N4"/>
<name>A0A0W8G5N4_9ZZZZ</name>
<organism evidence="2">
    <name type="scientific">hydrocarbon metagenome</name>
    <dbReference type="NCBI Taxonomy" id="938273"/>
    <lineage>
        <taxon>unclassified sequences</taxon>
        <taxon>metagenomes</taxon>
        <taxon>ecological metagenomes</taxon>
    </lineage>
</organism>
<dbReference type="EMBL" id="LNQE01000229">
    <property type="protein sequence ID" value="KUG28353.1"/>
    <property type="molecule type" value="Genomic_DNA"/>
</dbReference>
<gene>
    <name evidence="2" type="ORF">ASZ90_001779</name>
</gene>
<feature type="region of interest" description="Disordered" evidence="1">
    <location>
        <begin position="1"/>
        <end position="20"/>
    </location>
</feature>
<proteinExistence type="predicted"/>
<comment type="caution">
    <text evidence="2">The sequence shown here is derived from an EMBL/GenBank/DDBJ whole genome shotgun (WGS) entry which is preliminary data.</text>
</comment>
<protein>
    <submittedName>
        <fullName evidence="2">Uncharacterized protein</fullName>
    </submittedName>
</protein>
<sequence length="37" mass="4120">MVSMEPEVHKKRPGHGNSQDVNIFAYAFSRKMTSAAP</sequence>